<dbReference type="FunCoup" id="A0A1D2VFN9">
    <property type="interactions" value="290"/>
</dbReference>
<dbReference type="HAMAP" id="MF_03187">
    <property type="entry name" value="Methyltr_EFM5"/>
    <property type="match status" value="1"/>
</dbReference>
<dbReference type="RefSeq" id="XP_020046795.1">
    <property type="nucleotide sequence ID" value="XM_020193482.1"/>
</dbReference>
<protein>
    <recommendedName>
        <fullName evidence="5">Protein-lysine N-methyltransferase EFM5</fullName>
        <ecNumber evidence="5">2.1.1.-</ecNumber>
    </recommendedName>
    <alternativeName>
        <fullName evidence="5">Elongation factor methyltransferase 5</fullName>
    </alternativeName>
</protein>
<dbReference type="GO" id="GO:0005737">
    <property type="term" value="C:cytoplasm"/>
    <property type="evidence" value="ECO:0007669"/>
    <property type="project" value="UniProtKB-SubCell"/>
</dbReference>
<dbReference type="Pfam" id="PF10237">
    <property type="entry name" value="N6-adenineMlase"/>
    <property type="match status" value="1"/>
</dbReference>
<dbReference type="EMBL" id="KV454482">
    <property type="protein sequence ID" value="ODV60488.1"/>
    <property type="molecule type" value="Genomic_DNA"/>
</dbReference>
<dbReference type="InterPro" id="IPR041370">
    <property type="entry name" value="Mlase_EEF1AKMT1/ZCCHC4"/>
</dbReference>
<evidence type="ECO:0000313" key="6">
    <source>
        <dbReference type="EMBL" id="ODV60488.1"/>
    </source>
</evidence>
<keyword evidence="3 5" id="KW-0489">Methyltransferase</keyword>
<proteinExistence type="inferred from homology"/>
<comment type="function">
    <text evidence="5">S-adenosyl-L-methionine-dependent protein-lysine N-methyltransferase that trimethylates elongation factor 1-alpha at 'Lys-79'.</text>
</comment>
<dbReference type="PANTHER" id="PTHR13200:SF0">
    <property type="entry name" value="EEF1A LYSINE METHYLTRANSFERASE 1"/>
    <property type="match status" value="1"/>
</dbReference>
<evidence type="ECO:0000256" key="3">
    <source>
        <dbReference type="ARBA" id="ARBA00022603"/>
    </source>
</evidence>
<evidence type="ECO:0000256" key="4">
    <source>
        <dbReference type="ARBA" id="ARBA00022679"/>
    </source>
</evidence>
<organism evidence="6 7">
    <name type="scientific">Ascoidea rubescens DSM 1968</name>
    <dbReference type="NCBI Taxonomy" id="1344418"/>
    <lineage>
        <taxon>Eukaryota</taxon>
        <taxon>Fungi</taxon>
        <taxon>Dikarya</taxon>
        <taxon>Ascomycota</taxon>
        <taxon>Saccharomycotina</taxon>
        <taxon>Saccharomycetes</taxon>
        <taxon>Ascoideaceae</taxon>
        <taxon>Ascoidea</taxon>
    </lineage>
</organism>
<dbReference type="AlphaFoldDB" id="A0A1D2VFN9"/>
<name>A0A1D2VFN9_9ASCO</name>
<dbReference type="EC" id="2.1.1.-" evidence="5"/>
<evidence type="ECO:0000256" key="2">
    <source>
        <dbReference type="ARBA" id="ARBA00022490"/>
    </source>
</evidence>
<keyword evidence="7" id="KW-1185">Reference proteome</keyword>
<sequence length="258" mass="30206">MSDSDDDFPVLSDYALKALQEFQNEEKERLLQLSKVYNKPASATLKDFKNDNDHDHYHDHKNNDDLNIDLFKEDWNLSQFWYDEKTATFLARELLNGTTEDTKICIISAPSVYSAILDQLKLEDRPNLKKNIYLFEFDKRFRLLAGDSNFIFYDFKNPLKFDKLDLFKSKIDKLLIDPPFLSNECQTKAAITARVLSNSNSQILVCTGERMKDLIKKIYPTTKMTNFIPEHKNGLSNEFRCYASYKSENWDYIGENDP</sequence>
<dbReference type="InterPro" id="IPR019369">
    <property type="entry name" value="Efm5/EEF1AKMT1"/>
</dbReference>
<evidence type="ECO:0000256" key="1">
    <source>
        <dbReference type="ARBA" id="ARBA00004496"/>
    </source>
</evidence>
<evidence type="ECO:0000256" key="5">
    <source>
        <dbReference type="HAMAP-Rule" id="MF_03187"/>
    </source>
</evidence>
<evidence type="ECO:0000313" key="7">
    <source>
        <dbReference type="Proteomes" id="UP000095038"/>
    </source>
</evidence>
<reference evidence="7" key="1">
    <citation type="submission" date="2016-05" db="EMBL/GenBank/DDBJ databases">
        <title>Comparative genomics of biotechnologically important yeasts.</title>
        <authorList>
            <consortium name="DOE Joint Genome Institute"/>
            <person name="Riley R."/>
            <person name="Haridas S."/>
            <person name="Wolfe K.H."/>
            <person name="Lopes M.R."/>
            <person name="Hittinger C.T."/>
            <person name="Goker M."/>
            <person name="Salamov A."/>
            <person name="Wisecaver J."/>
            <person name="Long T.M."/>
            <person name="Aerts A.L."/>
            <person name="Barry K."/>
            <person name="Choi C."/>
            <person name="Clum A."/>
            <person name="Coughlan A.Y."/>
            <person name="Deshpande S."/>
            <person name="Douglass A.P."/>
            <person name="Hanson S.J."/>
            <person name="Klenk H.-P."/>
            <person name="Labutti K."/>
            <person name="Lapidus A."/>
            <person name="Lindquist E."/>
            <person name="Lipzen A."/>
            <person name="Meier-Kolthoff J.P."/>
            <person name="Ohm R.A."/>
            <person name="Otillar R.P."/>
            <person name="Pangilinan J."/>
            <person name="Peng Y."/>
            <person name="Rokas A."/>
            <person name="Rosa C.A."/>
            <person name="Scheuner C."/>
            <person name="Sibirny A.A."/>
            <person name="Slot J.C."/>
            <person name="Stielow J.B."/>
            <person name="Sun H."/>
            <person name="Kurtzman C.P."/>
            <person name="Blackwell M."/>
            <person name="Grigoriev I.V."/>
            <person name="Jeffries T.W."/>
        </authorList>
    </citation>
    <scope>NUCLEOTIDE SEQUENCE [LARGE SCALE GENOMIC DNA]</scope>
    <source>
        <strain evidence="7">DSM 1968</strain>
    </source>
</reference>
<dbReference type="InParanoid" id="A0A1D2VFN9"/>
<dbReference type="PANTHER" id="PTHR13200">
    <property type="entry name" value="EEF1A LYSINE METHYLTRANSFERASE 1"/>
    <property type="match status" value="1"/>
</dbReference>
<dbReference type="Proteomes" id="UP000095038">
    <property type="component" value="Unassembled WGS sequence"/>
</dbReference>
<dbReference type="GO" id="GO:0032259">
    <property type="term" value="P:methylation"/>
    <property type="evidence" value="ECO:0007669"/>
    <property type="project" value="UniProtKB-KW"/>
</dbReference>
<keyword evidence="4 5" id="KW-0808">Transferase</keyword>
<dbReference type="OrthoDB" id="206354at2759"/>
<dbReference type="GeneID" id="30967118"/>
<dbReference type="GO" id="GO:0016279">
    <property type="term" value="F:protein-lysine N-methyltransferase activity"/>
    <property type="evidence" value="ECO:0007669"/>
    <property type="project" value="UniProtKB-UniRule"/>
</dbReference>
<dbReference type="STRING" id="1344418.A0A1D2VFN9"/>
<accession>A0A1D2VFN9</accession>
<keyword evidence="2 5" id="KW-0963">Cytoplasm</keyword>
<gene>
    <name evidence="5" type="primary">EFM5</name>
    <name evidence="6" type="ORF">ASCRUDRAFT_76468</name>
</gene>
<comment type="similarity">
    <text evidence="5">Belongs to the class I-like SAM-binding methyltransferase superfamily. EFM5 family.</text>
</comment>
<comment type="subcellular location">
    <subcellularLocation>
        <location evidence="1 5">Cytoplasm</location>
    </subcellularLocation>
</comment>